<keyword evidence="3" id="KW-1185">Reference proteome</keyword>
<organism evidence="2 3">
    <name type="scientific">Xenorhabdus yunnanensis</name>
    <dbReference type="NCBI Taxonomy" id="3025878"/>
    <lineage>
        <taxon>Bacteria</taxon>
        <taxon>Pseudomonadati</taxon>
        <taxon>Pseudomonadota</taxon>
        <taxon>Gammaproteobacteria</taxon>
        <taxon>Enterobacterales</taxon>
        <taxon>Morganellaceae</taxon>
        <taxon>Xenorhabdus</taxon>
    </lineage>
</organism>
<dbReference type="EMBL" id="JAQRFI010000032">
    <property type="protein sequence ID" value="MDC9590298.1"/>
    <property type="molecule type" value="Genomic_DNA"/>
</dbReference>
<reference evidence="2 3" key="1">
    <citation type="submission" date="2023-02" db="EMBL/GenBank/DDBJ databases">
        <title>Entomopathogenic bacteria.</title>
        <authorList>
            <person name="Machado R.A."/>
        </authorList>
    </citation>
    <scope>NUCLEOTIDE SEQUENCE [LARGE SCALE GENOMIC DNA]</scope>
    <source>
        <strain evidence="2 3">XENO-10</strain>
    </source>
</reference>
<evidence type="ECO:0000313" key="3">
    <source>
        <dbReference type="Proteomes" id="UP001217178"/>
    </source>
</evidence>
<protein>
    <submittedName>
        <fullName evidence="2">Uncharacterized protein</fullName>
    </submittedName>
</protein>
<dbReference type="Proteomes" id="UP001217178">
    <property type="component" value="Unassembled WGS sequence"/>
</dbReference>
<evidence type="ECO:0000256" key="1">
    <source>
        <dbReference type="SAM" id="Coils"/>
    </source>
</evidence>
<name>A0ABT5LIA6_9GAMM</name>
<accession>A0ABT5LIA6</accession>
<feature type="coiled-coil region" evidence="1">
    <location>
        <begin position="226"/>
        <end position="253"/>
    </location>
</feature>
<feature type="coiled-coil region" evidence="1">
    <location>
        <begin position="142"/>
        <end position="169"/>
    </location>
</feature>
<dbReference type="RefSeq" id="WP_273555598.1">
    <property type="nucleotide sequence ID" value="NZ_JAQRFI010000032.1"/>
</dbReference>
<sequence>MVELRSELIEGDYRLLYLPWLKRAFDGDETLNKLPLIDFNFKQLSEAQSAFAELFGIPPEAYKALDILLASSQAHTARVKHLTAAEQINRLSASDKDLLLKLLFEQEQLTANQARALVCKPLTNNDYKYWLSTSSLNTYWQAANEEATRERLLAEEQRLEQERIATLKRLNAVFSSRKVHWENVKKYSEQGHASAYDKAAREMKDLYEAYRINNALAEFVPLYRIFAKHIERRRTLVQRLESLNQEIAKYQGSI</sequence>
<proteinExistence type="predicted"/>
<keyword evidence="1" id="KW-0175">Coiled coil</keyword>
<comment type="caution">
    <text evidence="2">The sequence shown here is derived from an EMBL/GenBank/DDBJ whole genome shotgun (WGS) entry which is preliminary data.</text>
</comment>
<gene>
    <name evidence="2" type="ORF">PSI23_13610</name>
</gene>
<evidence type="ECO:0000313" key="2">
    <source>
        <dbReference type="EMBL" id="MDC9590298.1"/>
    </source>
</evidence>